<reference evidence="2 3" key="1">
    <citation type="journal article" date="2016" name="Mol. Biol. Evol.">
        <title>Comparative Genomics of Early-Diverging Mushroom-Forming Fungi Provides Insights into the Origins of Lignocellulose Decay Capabilities.</title>
        <authorList>
            <person name="Nagy L.G."/>
            <person name="Riley R."/>
            <person name="Tritt A."/>
            <person name="Adam C."/>
            <person name="Daum C."/>
            <person name="Floudas D."/>
            <person name="Sun H."/>
            <person name="Yadav J.S."/>
            <person name="Pangilinan J."/>
            <person name="Larsson K.H."/>
            <person name="Matsuura K."/>
            <person name="Barry K."/>
            <person name="Labutti K."/>
            <person name="Kuo R."/>
            <person name="Ohm R.A."/>
            <person name="Bhattacharya S.S."/>
            <person name="Shirouzu T."/>
            <person name="Yoshinaga Y."/>
            <person name="Martin F.M."/>
            <person name="Grigoriev I.V."/>
            <person name="Hibbett D.S."/>
        </authorList>
    </citation>
    <scope>NUCLEOTIDE SEQUENCE [LARGE SCALE GENOMIC DNA]</scope>
    <source>
        <strain evidence="2 3">HHB12029</strain>
    </source>
</reference>
<accession>A0A165L8K0</accession>
<evidence type="ECO:0000313" key="2">
    <source>
        <dbReference type="EMBL" id="KZV97511.1"/>
    </source>
</evidence>
<keyword evidence="3" id="KW-1185">Reference proteome</keyword>
<evidence type="ECO:0000256" key="1">
    <source>
        <dbReference type="SAM" id="MobiDB-lite"/>
    </source>
</evidence>
<dbReference type="InParanoid" id="A0A165L8K0"/>
<dbReference type="EMBL" id="KV425929">
    <property type="protein sequence ID" value="KZV97511.1"/>
    <property type="molecule type" value="Genomic_DNA"/>
</dbReference>
<proteinExistence type="predicted"/>
<feature type="region of interest" description="Disordered" evidence="1">
    <location>
        <begin position="22"/>
        <end position="48"/>
    </location>
</feature>
<evidence type="ECO:0000313" key="3">
    <source>
        <dbReference type="Proteomes" id="UP000077266"/>
    </source>
</evidence>
<organism evidence="2 3">
    <name type="scientific">Exidia glandulosa HHB12029</name>
    <dbReference type="NCBI Taxonomy" id="1314781"/>
    <lineage>
        <taxon>Eukaryota</taxon>
        <taxon>Fungi</taxon>
        <taxon>Dikarya</taxon>
        <taxon>Basidiomycota</taxon>
        <taxon>Agaricomycotina</taxon>
        <taxon>Agaricomycetes</taxon>
        <taxon>Auriculariales</taxon>
        <taxon>Exidiaceae</taxon>
        <taxon>Exidia</taxon>
    </lineage>
</organism>
<dbReference type="AlphaFoldDB" id="A0A165L8K0"/>
<gene>
    <name evidence="2" type="ORF">EXIGLDRAFT_730443</name>
</gene>
<dbReference type="Proteomes" id="UP000077266">
    <property type="component" value="Unassembled WGS sequence"/>
</dbReference>
<sequence length="232" mass="26713">MNFISDAEAADAEWLEYALQNQSVGPDPEDDYNPWNHIPSSPPPSKEDLRVTPRLAYMDPSWGDSFSYFRSERFRCPGNEDGKLVDIGLRFHELLATLQEARSLTDDEHQEFHSLLTELHDRASRLPTHEGRGCDNYRRAYTIAGRHKWTSGLVLEYRVYDRGVGIQIWFSICSNNFFYHNPEGDYYGHYEVLTEGGARATRGIKIAPHIIRRYEYPPDAFTCETGGQAARF</sequence>
<protein>
    <submittedName>
        <fullName evidence="2">Uncharacterized protein</fullName>
    </submittedName>
</protein>
<name>A0A165L8K0_EXIGL</name>